<feature type="transmembrane region" description="Helical" evidence="10">
    <location>
        <begin position="624"/>
        <end position="645"/>
    </location>
</feature>
<feature type="signal peptide" evidence="11">
    <location>
        <begin position="1"/>
        <end position="23"/>
    </location>
</feature>
<organism evidence="13 14">
    <name type="scientific">Polyrhizophydium stewartii</name>
    <dbReference type="NCBI Taxonomy" id="2732419"/>
    <lineage>
        <taxon>Eukaryota</taxon>
        <taxon>Fungi</taxon>
        <taxon>Fungi incertae sedis</taxon>
        <taxon>Chytridiomycota</taxon>
        <taxon>Chytridiomycota incertae sedis</taxon>
        <taxon>Chytridiomycetes</taxon>
        <taxon>Rhizophydiales</taxon>
        <taxon>Rhizophydiales incertae sedis</taxon>
        <taxon>Polyrhizophydium</taxon>
    </lineage>
</organism>
<dbReference type="Gene3D" id="3.40.50.2300">
    <property type="match status" value="1"/>
</dbReference>
<feature type="region of interest" description="Disordered" evidence="9">
    <location>
        <begin position="1011"/>
        <end position="1047"/>
    </location>
</feature>
<dbReference type="InterPro" id="IPR002455">
    <property type="entry name" value="GPCR3_GABA-B"/>
</dbReference>
<evidence type="ECO:0000256" key="6">
    <source>
        <dbReference type="ARBA" id="ARBA00023170"/>
    </source>
</evidence>
<keyword evidence="7" id="KW-0325">Glycoprotein</keyword>
<evidence type="ECO:0000256" key="3">
    <source>
        <dbReference type="ARBA" id="ARBA00022989"/>
    </source>
</evidence>
<dbReference type="EMBL" id="JADGIZ020000047">
    <property type="protein sequence ID" value="KAL2913394.1"/>
    <property type="molecule type" value="Genomic_DNA"/>
</dbReference>
<dbReference type="InterPro" id="IPR028082">
    <property type="entry name" value="Peripla_BP_I"/>
</dbReference>
<keyword evidence="8" id="KW-0807">Transducer</keyword>
<dbReference type="Pfam" id="PF00003">
    <property type="entry name" value="7tm_3"/>
    <property type="match status" value="1"/>
</dbReference>
<dbReference type="Pfam" id="PF01094">
    <property type="entry name" value="ANF_receptor"/>
    <property type="match status" value="1"/>
</dbReference>
<evidence type="ECO:0000256" key="8">
    <source>
        <dbReference type="ARBA" id="ARBA00023224"/>
    </source>
</evidence>
<keyword evidence="5 10" id="KW-0472">Membrane</keyword>
<reference evidence="13 14" key="1">
    <citation type="submission" date="2023-09" db="EMBL/GenBank/DDBJ databases">
        <title>Pangenome analysis of Batrachochytrium dendrobatidis and related Chytrids.</title>
        <authorList>
            <person name="Yacoub M.N."/>
            <person name="Stajich J.E."/>
            <person name="James T.Y."/>
        </authorList>
    </citation>
    <scope>NUCLEOTIDE SEQUENCE [LARGE SCALE GENOMIC DNA]</scope>
    <source>
        <strain evidence="13 14">JEL0888</strain>
    </source>
</reference>
<keyword evidence="2 10" id="KW-0812">Transmembrane</keyword>
<protein>
    <recommendedName>
        <fullName evidence="12">G-protein coupled receptors family 3 profile domain-containing protein</fullName>
    </recommendedName>
</protein>
<evidence type="ECO:0000259" key="12">
    <source>
        <dbReference type="PROSITE" id="PS50259"/>
    </source>
</evidence>
<dbReference type="Proteomes" id="UP001527925">
    <property type="component" value="Unassembled WGS sequence"/>
</dbReference>
<feature type="transmembrane region" description="Helical" evidence="10">
    <location>
        <begin position="789"/>
        <end position="815"/>
    </location>
</feature>
<feature type="domain" description="G-protein coupled receptors family 3 profile" evidence="12">
    <location>
        <begin position="561"/>
        <end position="771"/>
    </location>
</feature>
<dbReference type="InterPro" id="IPR017978">
    <property type="entry name" value="GPCR_3_C"/>
</dbReference>
<feature type="transmembrane region" description="Helical" evidence="10">
    <location>
        <begin position="592"/>
        <end position="612"/>
    </location>
</feature>
<evidence type="ECO:0000256" key="4">
    <source>
        <dbReference type="ARBA" id="ARBA00023040"/>
    </source>
</evidence>
<feature type="transmembrane region" description="Helical" evidence="10">
    <location>
        <begin position="559"/>
        <end position="580"/>
    </location>
</feature>
<evidence type="ECO:0000313" key="13">
    <source>
        <dbReference type="EMBL" id="KAL2913394.1"/>
    </source>
</evidence>
<dbReference type="PANTHER" id="PTHR10519">
    <property type="entry name" value="GABA-B RECEPTOR"/>
    <property type="match status" value="1"/>
</dbReference>
<dbReference type="PANTHER" id="PTHR10519:SF20">
    <property type="entry name" value="G-PROTEIN COUPLED RECEPTOR 156-RELATED"/>
    <property type="match status" value="1"/>
</dbReference>
<evidence type="ECO:0000256" key="7">
    <source>
        <dbReference type="ARBA" id="ARBA00023180"/>
    </source>
</evidence>
<dbReference type="SUPFAM" id="SSF53822">
    <property type="entry name" value="Periplasmic binding protein-like I"/>
    <property type="match status" value="1"/>
</dbReference>
<evidence type="ECO:0000313" key="14">
    <source>
        <dbReference type="Proteomes" id="UP001527925"/>
    </source>
</evidence>
<evidence type="ECO:0000256" key="11">
    <source>
        <dbReference type="SAM" id="SignalP"/>
    </source>
</evidence>
<feature type="chain" id="PRO_5045049466" description="G-protein coupled receptors family 3 profile domain-containing protein" evidence="11">
    <location>
        <begin position="24"/>
        <end position="1047"/>
    </location>
</feature>
<dbReference type="PROSITE" id="PS50259">
    <property type="entry name" value="G_PROTEIN_RECEP_F3_4"/>
    <property type="match status" value="1"/>
</dbReference>
<feature type="transmembrane region" description="Helical" evidence="10">
    <location>
        <begin position="720"/>
        <end position="742"/>
    </location>
</feature>
<comment type="caution">
    <text evidence="13">The sequence shown here is derived from an EMBL/GenBank/DDBJ whole genome shotgun (WGS) entry which is preliminary data.</text>
</comment>
<gene>
    <name evidence="13" type="ORF">HK105_207139</name>
</gene>
<dbReference type="PRINTS" id="PR00248">
    <property type="entry name" value="GPCRMGR"/>
</dbReference>
<keyword evidence="4" id="KW-0297">G-protein coupled receptor</keyword>
<feature type="transmembrane region" description="Helical" evidence="10">
    <location>
        <begin position="754"/>
        <end position="777"/>
    </location>
</feature>
<keyword evidence="14" id="KW-1185">Reference proteome</keyword>
<keyword evidence="3 10" id="KW-1133">Transmembrane helix</keyword>
<dbReference type="InterPro" id="IPR001828">
    <property type="entry name" value="ANF_lig-bd_rcpt"/>
</dbReference>
<evidence type="ECO:0000256" key="5">
    <source>
        <dbReference type="ARBA" id="ARBA00023136"/>
    </source>
</evidence>
<dbReference type="InterPro" id="IPR000337">
    <property type="entry name" value="GPCR_3"/>
</dbReference>
<evidence type="ECO:0000256" key="1">
    <source>
        <dbReference type="ARBA" id="ARBA00004141"/>
    </source>
</evidence>
<accession>A0ABR4N1K3</accession>
<evidence type="ECO:0000256" key="10">
    <source>
        <dbReference type="SAM" id="Phobius"/>
    </source>
</evidence>
<sequence length="1047" mass="112716">MWARAIANGLAAAVLLAPAAVDAARPTTKNLATIKAMVIGDPSYDALASDQLAFGAKLAINVLNAQTAILPDVTVTAVRHDQDLSTPGMTYRDFLALAKTNQYSIWAGPISSELTAASSLFSSYKKILSFSPTANSTTFSDKTTYPYFWRYTSPVENLAYPAIALMRNFNWTDVVLTWVEGTEGASLADVFSSTAISNNMTMVAKVPFSISSSQDLYMQALGPLKFIRSTKARIIVLAGGPSYSIDILLCAARLGMIGNGFVWITLQSRFSPDTTRQSAYWGRGFNPSILKGVLQFRLPKGDYLSNPSAPTIAAYQTFNTNFNAYRATALSADPSFYTCFSTSVASTDKCFYPDALYSDGSASTTPAFNVLAGYDGIMTAALAMDIVGAAVMDARCELERMLTLPVVVGLEPFADPPSPSAATRQNHQQVVNSQNLDGSTLAPPSGIQYGNITLAKVVQAALTYPSLTGVSKFTTAGDPGVPYELLILKGDSWTTSTSSVSVGTIYIPPAGVRSAVVTLDLSSYFWQDGRVASSYVPPQYPVLIEEFISWDTADTKAILGIYVVFWVVLFVTLVVLAIKCTSPDVKNASPNFLFLLTLGLSIASLNILTLPGKYKPTGCLLRPWPLSAGMSIVLSALLAKTHHIYYVYDNVELYRLPTLMFNSVKIYTFTAVIFVLNAVLLISYTAKAPLQSGIVYDDTLNKNTYACIPAAGQETATNSLLWLTMIYNFALLAAAITFAFWIRNAPAQMGNARQLGYVVYISALLTLIVMVGGFSGVSTVKTEFFVESIVVLFGLVTIYGFLVAVPLFSAVTGYVSKTLPGMQSFGGKDQGTSSAMTTGTQSTIQPVARGMRGRKKGSFKIAFRDDVRDASATLQSTFESINGTFHLREGYLQCTTNIVPTWAPVTVTLILEGLNLLLCVSGSDDQTTEFNMANLIAIEVLDKHPTESAQNCLVLKQATQTHILQLKSFSQVYVLALEIAKKMIADDADEQRAQLNNSDRVLKSVTMLGFGESSAGTSGSDSKKGGSGVASKSAQKKLRSTEDDDDD</sequence>
<proteinExistence type="predicted"/>
<feature type="transmembrane region" description="Helical" evidence="10">
    <location>
        <begin position="666"/>
        <end position="686"/>
    </location>
</feature>
<comment type="subcellular location">
    <subcellularLocation>
        <location evidence="1">Membrane</location>
        <topology evidence="1">Multi-pass membrane protein</topology>
    </subcellularLocation>
</comment>
<evidence type="ECO:0000256" key="9">
    <source>
        <dbReference type="SAM" id="MobiDB-lite"/>
    </source>
</evidence>
<evidence type="ECO:0000256" key="2">
    <source>
        <dbReference type="ARBA" id="ARBA00022692"/>
    </source>
</evidence>
<keyword evidence="6" id="KW-0675">Receptor</keyword>
<name>A0ABR4N1K3_9FUNG</name>
<keyword evidence="11" id="KW-0732">Signal</keyword>